<dbReference type="Gene3D" id="1.10.1280.10">
    <property type="entry name" value="Di-copper center containing domain from catechol oxidase"/>
    <property type="match status" value="1"/>
</dbReference>
<evidence type="ECO:0000259" key="11">
    <source>
        <dbReference type="PROSITE" id="PS00498"/>
    </source>
</evidence>
<feature type="binding site" evidence="7">
    <location>
        <position position="323"/>
    </location>
    <ligand>
        <name>Cu cation</name>
        <dbReference type="ChEBI" id="CHEBI:23378"/>
        <label>B</label>
    </ligand>
</feature>
<gene>
    <name evidence="12" type="ORF">Cni_G27613</name>
</gene>
<dbReference type="Pfam" id="PF12142">
    <property type="entry name" value="PPO1_DWL"/>
    <property type="match status" value="1"/>
</dbReference>
<dbReference type="PROSITE" id="PS00497">
    <property type="entry name" value="TYROSINASE_1"/>
    <property type="match status" value="1"/>
</dbReference>
<evidence type="ECO:0000256" key="7">
    <source>
        <dbReference type="PIRSR" id="PIRSR000290-1"/>
    </source>
</evidence>
<dbReference type="PIRSF" id="PIRSF000290">
    <property type="entry name" value="PPO_plant"/>
    <property type="match status" value="1"/>
</dbReference>
<feature type="domain" description="Tyrosinase copper-binding" evidence="10">
    <location>
        <begin position="186"/>
        <end position="203"/>
    </location>
</feature>
<keyword evidence="4" id="KW-0560">Oxidoreductase</keyword>
<feature type="binding site" evidence="7">
    <location>
        <position position="165"/>
    </location>
    <ligand>
        <name>Cu cation</name>
        <dbReference type="ChEBI" id="CHEBI:23378"/>
        <label>A</label>
    </ligand>
</feature>
<dbReference type="InterPro" id="IPR022739">
    <property type="entry name" value="Polyphenol_oxidase_cen"/>
</dbReference>
<keyword evidence="13" id="KW-1185">Reference proteome</keyword>
<protein>
    <recommendedName>
        <fullName evidence="10 11">Tyrosinase copper-binding domain-containing protein</fullName>
    </recommendedName>
</protein>
<name>A0AAQ3QN42_9LILI</name>
<evidence type="ECO:0000313" key="12">
    <source>
        <dbReference type="EMBL" id="WOL18816.1"/>
    </source>
</evidence>
<dbReference type="InterPro" id="IPR050316">
    <property type="entry name" value="Tyrosinase/Hemocyanin"/>
</dbReference>
<feature type="binding site" evidence="7">
    <location>
        <position position="186"/>
    </location>
    <ligand>
        <name>Cu cation</name>
        <dbReference type="ChEBI" id="CHEBI:23378"/>
        <label>A</label>
    </ligand>
</feature>
<keyword evidence="2 7" id="KW-0479">Metal-binding</keyword>
<keyword evidence="5 7" id="KW-0186">Copper</keyword>
<dbReference type="GO" id="GO:0046872">
    <property type="term" value="F:metal ion binding"/>
    <property type="evidence" value="ECO:0007669"/>
    <property type="project" value="UniProtKB-KW"/>
</dbReference>
<feature type="binding site" evidence="7">
    <location>
        <position position="352"/>
    </location>
    <ligand>
        <name>Cu cation</name>
        <dbReference type="ChEBI" id="CHEBI:23378"/>
        <label>B</label>
    </ligand>
</feature>
<dbReference type="InterPro" id="IPR002227">
    <property type="entry name" value="Tyrosinase_Cu-bd"/>
</dbReference>
<dbReference type="GO" id="GO:0004097">
    <property type="term" value="F:catechol oxidase activity"/>
    <property type="evidence" value="ECO:0007669"/>
    <property type="project" value="InterPro"/>
</dbReference>
<evidence type="ECO:0000256" key="3">
    <source>
        <dbReference type="ARBA" id="ARBA00022784"/>
    </source>
</evidence>
<reference evidence="12 13" key="1">
    <citation type="submission" date="2023-10" db="EMBL/GenBank/DDBJ databases">
        <title>Chromosome-scale genome assembly provides insights into flower coloration mechanisms of Canna indica.</title>
        <authorList>
            <person name="Li C."/>
        </authorList>
    </citation>
    <scope>NUCLEOTIDE SEQUENCE [LARGE SCALE GENOMIC DNA]</scope>
    <source>
        <tissue evidence="12">Flower</tissue>
    </source>
</reference>
<feature type="cross-link" description="2'-(S-cysteinyl)-histidine (Cys-His)" evidence="9">
    <location>
        <begin position="169"/>
        <end position="186"/>
    </location>
</feature>
<sequence length="569" mass="63131">MAAALHLTVNLIAPSNSSSFACTFPGRRPRVNPKISCKGSDHHELTDAMIERRDVLVGLGAAAGFGIVNKALGSPIEGPDLSTCFPATPVPPCTVKDSITCCIPYTPDAKITDFKLPPRESPLRIRRAAHLVDSEYVAKYAEAVKLMKELPADDPRNFMQQANVHCAYCDGAYRQIGFPDLDIQVHGSWIFFPWHRFYLYFHERILGKLINDDTFALPFWNWDAPNGMRLPSIYNSSSSLFDELRDPNHQPPVLIDLDYSKTNETDISDDQLILHNLCVMHRQMISGAKTPSLFMGGPYVAGPNGDSNAGQGTIETTPHSNVHAWTGGLAGCNEDMGNLYSTARDPVFYAHHSNVDRMWYLWKKLDRRHRDFDDSDWLDAGFLFYDENGDLVRVRVKDCLETEWLRYAYQDVEIPWQKKQRAPVLSAKQRAEARSIKAGAEAKFPATLGSPVSATVKRPRGQTTEEEEEVLIVEGIEIEPGEFVKFDVLVNATETDGITPAASELAGSFVNVPRAHRKEKKMKMSLSLGISDLLGEIGADGDESILVTIVPRAGADKVTVGGLRIDVSK</sequence>
<dbReference type="SUPFAM" id="SSF48056">
    <property type="entry name" value="Di-copper centre-containing domain"/>
    <property type="match status" value="1"/>
</dbReference>
<evidence type="ECO:0000256" key="1">
    <source>
        <dbReference type="ARBA" id="ARBA00009928"/>
    </source>
</evidence>
<organism evidence="12 13">
    <name type="scientific">Canna indica</name>
    <name type="common">Indian-shot</name>
    <dbReference type="NCBI Taxonomy" id="4628"/>
    <lineage>
        <taxon>Eukaryota</taxon>
        <taxon>Viridiplantae</taxon>
        <taxon>Streptophyta</taxon>
        <taxon>Embryophyta</taxon>
        <taxon>Tracheophyta</taxon>
        <taxon>Spermatophyta</taxon>
        <taxon>Magnoliopsida</taxon>
        <taxon>Liliopsida</taxon>
        <taxon>Zingiberales</taxon>
        <taxon>Cannaceae</taxon>
        <taxon>Canna</taxon>
    </lineage>
</organism>
<feature type="disulfide bond" evidence="8">
    <location>
        <begin position="84"/>
        <end position="102"/>
    </location>
</feature>
<dbReference type="InterPro" id="IPR022740">
    <property type="entry name" value="Polyphenol_oxidase_C"/>
</dbReference>
<dbReference type="GO" id="GO:0046148">
    <property type="term" value="P:pigment biosynthetic process"/>
    <property type="evidence" value="ECO:0007669"/>
    <property type="project" value="InterPro"/>
</dbReference>
<evidence type="ECO:0000313" key="13">
    <source>
        <dbReference type="Proteomes" id="UP001327560"/>
    </source>
</evidence>
<keyword evidence="6 8" id="KW-1015">Disulfide bond</keyword>
<evidence type="ECO:0000259" key="10">
    <source>
        <dbReference type="PROSITE" id="PS00497"/>
    </source>
</evidence>
<feature type="disulfide bond" evidence="8">
    <location>
        <begin position="101"/>
        <end position="166"/>
    </location>
</feature>
<dbReference type="InterPro" id="IPR016213">
    <property type="entry name" value="Polyphenol_oxidase"/>
</dbReference>
<dbReference type="Pfam" id="PF12143">
    <property type="entry name" value="PPO1_KFDV"/>
    <property type="match status" value="1"/>
</dbReference>
<evidence type="ECO:0000256" key="8">
    <source>
        <dbReference type="PIRSR" id="PIRSR000290-2"/>
    </source>
</evidence>
<feature type="binding site" evidence="7">
    <location>
        <position position="319"/>
    </location>
    <ligand>
        <name>Cu cation</name>
        <dbReference type="ChEBI" id="CHEBI:23378"/>
        <label>B</label>
    </ligand>
</feature>
<evidence type="ECO:0000256" key="4">
    <source>
        <dbReference type="ARBA" id="ARBA00023002"/>
    </source>
</evidence>
<dbReference type="Proteomes" id="UP001327560">
    <property type="component" value="Chromosome 9"/>
</dbReference>
<evidence type="ECO:0000256" key="9">
    <source>
        <dbReference type="PIRSR" id="PIRSR000290-3"/>
    </source>
</evidence>
<evidence type="ECO:0000256" key="6">
    <source>
        <dbReference type="ARBA" id="ARBA00023157"/>
    </source>
</evidence>
<dbReference type="InterPro" id="IPR008922">
    <property type="entry name" value="Di-copper_centre_dom_sf"/>
</dbReference>
<feature type="domain" description="Tyrosinase copper-binding" evidence="11">
    <location>
        <begin position="345"/>
        <end position="356"/>
    </location>
</feature>
<dbReference type="PRINTS" id="PR00092">
    <property type="entry name" value="TYROSINASE"/>
</dbReference>
<dbReference type="PROSITE" id="PS00498">
    <property type="entry name" value="TYROSINASE_2"/>
    <property type="match status" value="1"/>
</dbReference>
<evidence type="ECO:0000256" key="5">
    <source>
        <dbReference type="ARBA" id="ARBA00023008"/>
    </source>
</evidence>
<dbReference type="AlphaFoldDB" id="A0AAQ3QN42"/>
<dbReference type="EMBL" id="CP136898">
    <property type="protein sequence ID" value="WOL18816.1"/>
    <property type="molecule type" value="Genomic_DNA"/>
</dbReference>
<accession>A0AAQ3QN42</accession>
<proteinExistence type="inferred from homology"/>
<evidence type="ECO:0000256" key="2">
    <source>
        <dbReference type="ARBA" id="ARBA00022723"/>
    </source>
</evidence>
<feature type="binding site" evidence="7">
    <location>
        <position position="195"/>
    </location>
    <ligand>
        <name>Cu cation</name>
        <dbReference type="ChEBI" id="CHEBI:23378"/>
        <label>A</label>
    </ligand>
</feature>
<dbReference type="PANTHER" id="PTHR11474:SF76">
    <property type="entry name" value="SHKT DOMAIN-CONTAINING PROTEIN"/>
    <property type="match status" value="1"/>
</dbReference>
<dbReference type="PANTHER" id="PTHR11474">
    <property type="entry name" value="TYROSINASE FAMILY MEMBER"/>
    <property type="match status" value="1"/>
</dbReference>
<comment type="similarity">
    <text evidence="1">Belongs to the tyrosinase family.</text>
</comment>
<keyword evidence="3" id="KW-0883">Thioether bond</keyword>
<dbReference type="Pfam" id="PF00264">
    <property type="entry name" value="Tyrosinase"/>
    <property type="match status" value="1"/>
</dbReference>
<comment type="cofactor">
    <cofactor evidence="7">
        <name>Cu(2+)</name>
        <dbReference type="ChEBI" id="CHEBI:29036"/>
    </cofactor>
    <text evidence="7">Binds 2 copper ions per subunit.</text>
</comment>